<evidence type="ECO:0000313" key="2">
    <source>
        <dbReference type="EMBL" id="PJE74484.1"/>
    </source>
</evidence>
<dbReference type="EMBL" id="PFEQ01000001">
    <property type="protein sequence ID" value="PJE74484.1"/>
    <property type="molecule type" value="Genomic_DNA"/>
</dbReference>
<sequence length="69" mass="7904">MTKIRKNHDGVGRDKTYDIGDRKNIPLNKVVKEIKEGEHSGAHLYNFGGINFPRDNPDNSKRDNVNRGR</sequence>
<dbReference type="AlphaFoldDB" id="A0A2M8LD04"/>
<proteinExistence type="predicted"/>
<name>A0A2M8LD04_9BACT</name>
<accession>A0A2M8LD04</accession>
<evidence type="ECO:0000313" key="3">
    <source>
        <dbReference type="Proteomes" id="UP000228700"/>
    </source>
</evidence>
<comment type="caution">
    <text evidence="2">The sequence shown here is derived from an EMBL/GenBank/DDBJ whole genome shotgun (WGS) entry which is preliminary data.</text>
</comment>
<evidence type="ECO:0000256" key="1">
    <source>
        <dbReference type="SAM" id="MobiDB-lite"/>
    </source>
</evidence>
<protein>
    <submittedName>
        <fullName evidence="2">DUF3892 domain-containing protein</fullName>
    </submittedName>
</protein>
<dbReference type="Proteomes" id="UP000228700">
    <property type="component" value="Unassembled WGS sequence"/>
</dbReference>
<organism evidence="2 3">
    <name type="scientific">Candidatus Taylorbacteria bacterium CG10_big_fil_rev_8_21_14_0_10_41_48</name>
    <dbReference type="NCBI Taxonomy" id="1975024"/>
    <lineage>
        <taxon>Bacteria</taxon>
        <taxon>Candidatus Tayloriibacteriota</taxon>
    </lineage>
</organism>
<feature type="region of interest" description="Disordered" evidence="1">
    <location>
        <begin position="48"/>
        <end position="69"/>
    </location>
</feature>
<gene>
    <name evidence="2" type="ORF">COV01_00400</name>
</gene>
<feature type="compositionally biased region" description="Basic and acidic residues" evidence="1">
    <location>
        <begin position="55"/>
        <end position="69"/>
    </location>
</feature>
<feature type="region of interest" description="Disordered" evidence="1">
    <location>
        <begin position="1"/>
        <end position="21"/>
    </location>
</feature>
<feature type="compositionally biased region" description="Basic and acidic residues" evidence="1">
    <location>
        <begin position="7"/>
        <end position="21"/>
    </location>
</feature>
<reference evidence="3" key="1">
    <citation type="submission" date="2017-09" db="EMBL/GenBank/DDBJ databases">
        <title>Depth-based differentiation of microbial function through sediment-hosted aquifers and enrichment of novel symbionts in the deep terrestrial subsurface.</title>
        <authorList>
            <person name="Probst A.J."/>
            <person name="Ladd B."/>
            <person name="Jarett J.K."/>
            <person name="Geller-Mcgrath D.E."/>
            <person name="Sieber C.M.K."/>
            <person name="Emerson J.B."/>
            <person name="Anantharaman K."/>
            <person name="Thomas B.C."/>
            <person name="Malmstrom R."/>
            <person name="Stieglmeier M."/>
            <person name="Klingl A."/>
            <person name="Woyke T."/>
            <person name="Ryan C.M."/>
            <person name="Banfield J.F."/>
        </authorList>
    </citation>
    <scope>NUCLEOTIDE SEQUENCE [LARGE SCALE GENOMIC DNA]</scope>
</reference>